<evidence type="ECO:0000313" key="2">
    <source>
        <dbReference type="EMBL" id="KAK7095338.1"/>
    </source>
</evidence>
<feature type="region of interest" description="Disordered" evidence="1">
    <location>
        <begin position="39"/>
        <end position="116"/>
    </location>
</feature>
<accession>A0AAN9AY43</accession>
<sequence length="138" mass="15618">MSVCRSAERHLDPSCVDHHAHHHRSVQAVHGIEHPATWTHTNNQQISPGCTRDRASRHLDTYQQPTDQSRLYTGQNIPPLGHIPTTNRSVQAVHGTEHPATWTHTNNQQISPGCTRDRASRHLDSYQQPTDQSRLYTG</sequence>
<evidence type="ECO:0000256" key="1">
    <source>
        <dbReference type="SAM" id="MobiDB-lite"/>
    </source>
</evidence>
<name>A0AAN9AY43_9CAEN</name>
<evidence type="ECO:0000313" key="3">
    <source>
        <dbReference type="Proteomes" id="UP001374579"/>
    </source>
</evidence>
<proteinExistence type="predicted"/>
<dbReference type="Proteomes" id="UP001374579">
    <property type="component" value="Unassembled WGS sequence"/>
</dbReference>
<dbReference type="EMBL" id="JBAMIC010000018">
    <property type="protein sequence ID" value="KAK7095338.1"/>
    <property type="molecule type" value="Genomic_DNA"/>
</dbReference>
<gene>
    <name evidence="2" type="ORF">V1264_006760</name>
</gene>
<feature type="compositionally biased region" description="Polar residues" evidence="1">
    <location>
        <begin position="61"/>
        <end position="76"/>
    </location>
</feature>
<organism evidence="2 3">
    <name type="scientific">Littorina saxatilis</name>
    <dbReference type="NCBI Taxonomy" id="31220"/>
    <lineage>
        <taxon>Eukaryota</taxon>
        <taxon>Metazoa</taxon>
        <taxon>Spiralia</taxon>
        <taxon>Lophotrochozoa</taxon>
        <taxon>Mollusca</taxon>
        <taxon>Gastropoda</taxon>
        <taxon>Caenogastropoda</taxon>
        <taxon>Littorinimorpha</taxon>
        <taxon>Littorinoidea</taxon>
        <taxon>Littorinidae</taxon>
        <taxon>Littorina</taxon>
    </lineage>
</organism>
<protein>
    <submittedName>
        <fullName evidence="2">Uncharacterized protein</fullName>
    </submittedName>
</protein>
<reference evidence="2 3" key="1">
    <citation type="submission" date="2024-02" db="EMBL/GenBank/DDBJ databases">
        <title>Chromosome-scale genome assembly of the rough periwinkle Littorina saxatilis.</title>
        <authorList>
            <person name="De Jode A."/>
            <person name="Faria R."/>
            <person name="Formenti G."/>
            <person name="Sims Y."/>
            <person name="Smith T.P."/>
            <person name="Tracey A."/>
            <person name="Wood J.M.D."/>
            <person name="Zagrodzka Z.B."/>
            <person name="Johannesson K."/>
            <person name="Butlin R.K."/>
            <person name="Leder E.H."/>
        </authorList>
    </citation>
    <scope>NUCLEOTIDE SEQUENCE [LARGE SCALE GENOMIC DNA]</scope>
    <source>
        <strain evidence="2">Snail1</strain>
        <tissue evidence="2">Muscle</tissue>
    </source>
</reference>
<dbReference type="AlphaFoldDB" id="A0AAN9AY43"/>
<feature type="compositionally biased region" description="Polar residues" evidence="1">
    <location>
        <begin position="102"/>
        <end position="112"/>
    </location>
</feature>
<comment type="caution">
    <text evidence="2">The sequence shown here is derived from an EMBL/GenBank/DDBJ whole genome shotgun (WGS) entry which is preliminary data.</text>
</comment>
<feature type="compositionally biased region" description="Basic and acidic residues" evidence="1">
    <location>
        <begin position="51"/>
        <end position="60"/>
    </location>
</feature>
<keyword evidence="3" id="KW-1185">Reference proteome</keyword>
<feature type="compositionally biased region" description="Polar residues" evidence="1">
    <location>
        <begin position="39"/>
        <end position="48"/>
    </location>
</feature>